<evidence type="ECO:0000313" key="2">
    <source>
        <dbReference type="EMBL" id="SFI15263.1"/>
    </source>
</evidence>
<proteinExistence type="predicted"/>
<keyword evidence="3" id="KW-1185">Reference proteome</keyword>
<dbReference type="EMBL" id="FOQO01000002">
    <property type="protein sequence ID" value="SFI15263.1"/>
    <property type="molecule type" value="Genomic_DNA"/>
</dbReference>
<accession>A0A1I3FVI4</accession>
<gene>
    <name evidence="2" type="ORF">SAMN05444682_102517</name>
</gene>
<dbReference type="Proteomes" id="UP000198670">
    <property type="component" value="Unassembled WGS sequence"/>
</dbReference>
<dbReference type="InterPro" id="IPR031329">
    <property type="entry name" value="NEUT/ALK_ceramidase_N"/>
</dbReference>
<feature type="domain" description="Neutral/alkaline non-lysosomal ceramidase N-terminal" evidence="1">
    <location>
        <begin position="42"/>
        <end position="311"/>
    </location>
</feature>
<dbReference type="Pfam" id="PF04734">
    <property type="entry name" value="Ceramidase_alk"/>
    <property type="match status" value="1"/>
</dbReference>
<dbReference type="OrthoDB" id="917785at2"/>
<protein>
    <submittedName>
        <fullName evidence="2">Neutral/alkaline non-lysosomal ceramidase, N-terminal</fullName>
    </submittedName>
</protein>
<evidence type="ECO:0000313" key="3">
    <source>
        <dbReference type="Proteomes" id="UP000198670"/>
    </source>
</evidence>
<sequence length="494" mass="54152">MKAITRFIEVRKISILVGFLCLSGLQTRGQSNADPTKQLVFRAGASISNITPYLGGGIVGNFGIPPEAKNVHDQLHARALVLDDGTTKLAFVVSDNISIAREVYDEAKRIIHKRTGIPPEHVLTSSTHTHSATSAQGDGALRRAWNFGKPLDEYQQFVAHRIADGVAIALEHLGPARIGWGAVNVPEHVFNRRWKMKKPVINPFGGMDAVKMNPGIGNPDLVEPAGPTDPEVSFISVQAVDGRPIALLANYSLHYVGGVPKHDISADYFAVFADRIQELLHADRQEVPFVGIMSNGTSGDINNINVKGPKPKDPPYAKMHFVADDVAKEVFQAYESVNHVPWVKLGAAQTILPLQVRKPDAETLKLANQILSRPENSKPLHHSLEREYAVRVVDHAAGWPDQIDVILQVFQIGDLGIAAIPFETFAETGLEIKSRSPMKKTFTISLANGSYGYLPTPEQHEVGGYETWLTTNKVEKNASRKIVETLLNMFGESE</sequence>
<dbReference type="AlphaFoldDB" id="A0A1I3FVI4"/>
<organism evidence="2 3">
    <name type="scientific">Parapedobacter indicus</name>
    <dbReference type="NCBI Taxonomy" id="1477437"/>
    <lineage>
        <taxon>Bacteria</taxon>
        <taxon>Pseudomonadati</taxon>
        <taxon>Bacteroidota</taxon>
        <taxon>Sphingobacteriia</taxon>
        <taxon>Sphingobacteriales</taxon>
        <taxon>Sphingobacteriaceae</taxon>
        <taxon>Parapedobacter</taxon>
    </lineage>
</organism>
<dbReference type="RefSeq" id="WP_090625612.1">
    <property type="nucleotide sequence ID" value="NZ_FOQO01000002.1"/>
</dbReference>
<name>A0A1I3FVI4_9SPHI</name>
<reference evidence="2 3" key="1">
    <citation type="submission" date="2016-10" db="EMBL/GenBank/DDBJ databases">
        <authorList>
            <person name="de Groot N.N."/>
        </authorList>
    </citation>
    <scope>NUCLEOTIDE SEQUENCE [LARGE SCALE GENOMIC DNA]</scope>
    <source>
        <strain evidence="2 3">RK1</strain>
    </source>
</reference>
<dbReference type="STRING" id="1477437.SAMN05444682_102517"/>
<evidence type="ECO:0000259" key="1">
    <source>
        <dbReference type="Pfam" id="PF04734"/>
    </source>
</evidence>